<gene>
    <name evidence="1" type="ORF">NP590_14410</name>
</gene>
<protein>
    <submittedName>
        <fullName evidence="1">Uncharacterized protein</fullName>
    </submittedName>
</protein>
<comment type="caution">
    <text evidence="1">The sequence shown here is derived from an EMBL/GenBank/DDBJ whole genome shotgun (WGS) entry which is preliminary data.</text>
</comment>
<evidence type="ECO:0000313" key="1">
    <source>
        <dbReference type="EMBL" id="MCQ8105304.1"/>
    </source>
</evidence>
<dbReference type="EMBL" id="JANIBJ010000027">
    <property type="protein sequence ID" value="MCQ8105304.1"/>
    <property type="molecule type" value="Genomic_DNA"/>
</dbReference>
<dbReference type="Proteomes" id="UP001524499">
    <property type="component" value="Unassembled WGS sequence"/>
</dbReference>
<dbReference type="RefSeq" id="WP_256603242.1">
    <property type="nucleotide sequence ID" value="NZ_JANIBJ010000027.1"/>
</dbReference>
<proteinExistence type="predicted"/>
<reference evidence="1 2" key="1">
    <citation type="submission" date="2022-07" db="EMBL/GenBank/DDBJ databases">
        <title>Methylomonas rivi sp. nov., Methylomonas rosea sp. nov., Methylomonas aureus sp. nov. and Methylomonas subterranea sp. nov., four novel methanotrophs isolated from a freshwater creek and the deep terrestrial subsurface.</title>
        <authorList>
            <person name="Abin C."/>
            <person name="Sankaranarayanan K."/>
            <person name="Garner C."/>
            <person name="Sindelar R."/>
            <person name="Kotary K."/>
            <person name="Garner R."/>
            <person name="Barclay S."/>
            <person name="Lawson P."/>
            <person name="Krumholz L."/>
        </authorList>
    </citation>
    <scope>NUCLEOTIDE SEQUENCE [LARGE SCALE GENOMIC DNA]</scope>
    <source>
        <strain evidence="1 2">SURF-2</strain>
    </source>
</reference>
<name>A0ABT1TKN5_9GAMM</name>
<evidence type="ECO:0000313" key="2">
    <source>
        <dbReference type="Proteomes" id="UP001524499"/>
    </source>
</evidence>
<sequence length="52" mass="5830">MTGRKVVKKVNKDRIYRAVASSSAIETGESVKVVEQKLKSSENKFRYLALAD</sequence>
<accession>A0ABT1TKN5</accession>
<organism evidence="1 2">
    <name type="scientific">Methylomonas subterranea</name>
    <dbReference type="NCBI Taxonomy" id="2952225"/>
    <lineage>
        <taxon>Bacteria</taxon>
        <taxon>Pseudomonadati</taxon>
        <taxon>Pseudomonadota</taxon>
        <taxon>Gammaproteobacteria</taxon>
        <taxon>Methylococcales</taxon>
        <taxon>Methylococcaceae</taxon>
        <taxon>Methylomonas</taxon>
    </lineage>
</organism>
<keyword evidence="2" id="KW-1185">Reference proteome</keyword>